<evidence type="ECO:0000259" key="11">
    <source>
        <dbReference type="PROSITE" id="PS00623"/>
    </source>
</evidence>
<dbReference type="Gene3D" id="3.30.560.10">
    <property type="entry name" value="Glucose Oxidase, domain 3"/>
    <property type="match status" value="1"/>
</dbReference>
<dbReference type="GO" id="GO:0050660">
    <property type="term" value="F:flavin adenine dinucleotide binding"/>
    <property type="evidence" value="ECO:0007669"/>
    <property type="project" value="InterPro"/>
</dbReference>
<feature type="binding site" evidence="7">
    <location>
        <position position="142"/>
    </location>
    <ligand>
        <name>FAD</name>
        <dbReference type="ChEBI" id="CHEBI:57692"/>
    </ligand>
</feature>
<dbReference type="PROSITE" id="PS00623">
    <property type="entry name" value="GMC_OXRED_1"/>
    <property type="match status" value="1"/>
</dbReference>
<keyword evidence="4 7" id="KW-0274">FAD</keyword>
<name>A0A0D7AV64_9AGAR</name>
<feature type="active site" description="Proton donor" evidence="6">
    <location>
        <position position="577"/>
    </location>
</feature>
<organism evidence="12 13">
    <name type="scientific">Cylindrobasidium torrendii FP15055 ss-10</name>
    <dbReference type="NCBI Taxonomy" id="1314674"/>
    <lineage>
        <taxon>Eukaryota</taxon>
        <taxon>Fungi</taxon>
        <taxon>Dikarya</taxon>
        <taxon>Basidiomycota</taxon>
        <taxon>Agaricomycotina</taxon>
        <taxon>Agaricomycetes</taxon>
        <taxon>Agaricomycetidae</taxon>
        <taxon>Agaricales</taxon>
        <taxon>Marasmiineae</taxon>
        <taxon>Physalacriaceae</taxon>
        <taxon>Cylindrobasidium</taxon>
    </lineage>
</organism>
<proteinExistence type="inferred from homology"/>
<dbReference type="Pfam" id="PF05199">
    <property type="entry name" value="GMC_oxred_C"/>
    <property type="match status" value="1"/>
</dbReference>
<feature type="chain" id="PRO_5002316576" evidence="10">
    <location>
        <begin position="22"/>
        <end position="690"/>
    </location>
</feature>
<dbReference type="Gene3D" id="4.10.450.10">
    <property type="entry name" value="Glucose Oxidase, domain 2"/>
    <property type="match status" value="1"/>
</dbReference>
<dbReference type="Proteomes" id="UP000054007">
    <property type="component" value="Unassembled WGS sequence"/>
</dbReference>
<dbReference type="InterPro" id="IPR012132">
    <property type="entry name" value="GMC_OxRdtase"/>
</dbReference>
<feature type="binding site" evidence="7">
    <location>
        <position position="296"/>
    </location>
    <ligand>
        <name>FAD</name>
        <dbReference type="ChEBI" id="CHEBI:57692"/>
    </ligand>
</feature>
<protein>
    <submittedName>
        <fullName evidence="12">GMC oxidoreductase</fullName>
    </submittedName>
</protein>
<keyword evidence="5" id="KW-0560">Oxidoreductase</keyword>
<accession>A0A0D7AV64</accession>
<keyword evidence="13" id="KW-1185">Reference proteome</keyword>
<evidence type="ECO:0000256" key="10">
    <source>
        <dbReference type="SAM" id="SignalP"/>
    </source>
</evidence>
<dbReference type="InterPro" id="IPR027424">
    <property type="entry name" value="Glucose_Oxidase_domain_2"/>
</dbReference>
<feature type="active site" description="Proton acceptor" evidence="6">
    <location>
        <position position="620"/>
    </location>
</feature>
<dbReference type="Gene3D" id="3.50.50.60">
    <property type="entry name" value="FAD/NAD(P)-binding domain"/>
    <property type="match status" value="1"/>
</dbReference>
<dbReference type="STRING" id="1314674.A0A0D7AV64"/>
<dbReference type="AlphaFoldDB" id="A0A0D7AV64"/>
<feature type="domain" description="Glucose-methanol-choline oxidoreductase N-terminal" evidence="11">
    <location>
        <begin position="140"/>
        <end position="163"/>
    </location>
</feature>
<sequence length="690" mass="72638">MWPVVPTSIATLLTLSASASASTSFTNAHGHNAHAHAAAARAAGLRARNIVYDNKLKDSYDFVIVGGGTAGLVLGARLSEDSNHTVLVLEAGHSGDAVVSTIDVPHNTYYDSLTKSEYDWAYSTAAQAGLDNRNLPWPRGKVLGGSSAINGLYAVRPAEVEVDAWKDLLEGADGADNWSWNSLYEAMKKSETFTAPSDEIATTAGITYDASLHGTDGPMHNSYPGYQLELNGEWQTALASIGIDSRKDGNGGENWGAFVTTSYINPANWTRSYTRNSYLDPLPPRDNFDVLADAQVTRLLFESGSGDLKANGVEYASARDQPTSIIKVNKEVILAAGVVGSPQVLMLSGVGPRDVLESVGIEVKNELPGVGQHLQDHLVTAVYFSTNTTTAGSLRTGGLDTPEFGSYINSATAYVNLTAILGESARNDFLATISDAAAASAALVPSTSSEVVTGYKNMYAKALDLLQNTQVGSIELLFALTGDGTFGVQAGLQHPFSPGHISLNSSSAFDYPIIDPGYLSHSADLTVLREGIKLARKVGQTTPIKDAVIAETFPGDSVQTDEEWETWLKQNLGTEYHPRGSCSMLPKASGGVIDPKLFVYGTSNVRIADSSIFPIDMSCHLEAPTIGVAEKAAEIIRAAYTTGTTSSTSQSTGGSSNQNTSASSGNADGALALSAPWAALVAGVVSSMFL</sequence>
<dbReference type="InterPro" id="IPR007867">
    <property type="entry name" value="GMC_OxRtase_C"/>
</dbReference>
<evidence type="ECO:0000256" key="3">
    <source>
        <dbReference type="ARBA" id="ARBA00022630"/>
    </source>
</evidence>
<feature type="region of interest" description="Disordered" evidence="9">
    <location>
        <begin position="643"/>
        <end position="665"/>
    </location>
</feature>
<dbReference type="PIRSF" id="PIRSF000137">
    <property type="entry name" value="Alcohol_oxidase"/>
    <property type="match status" value="1"/>
</dbReference>
<evidence type="ECO:0000256" key="4">
    <source>
        <dbReference type="ARBA" id="ARBA00022827"/>
    </source>
</evidence>
<feature type="signal peptide" evidence="10">
    <location>
        <begin position="1"/>
        <end position="21"/>
    </location>
</feature>
<evidence type="ECO:0000256" key="5">
    <source>
        <dbReference type="ARBA" id="ARBA00023002"/>
    </source>
</evidence>
<evidence type="ECO:0000313" key="12">
    <source>
        <dbReference type="EMBL" id="KIY62258.1"/>
    </source>
</evidence>
<evidence type="ECO:0000256" key="8">
    <source>
        <dbReference type="RuleBase" id="RU003968"/>
    </source>
</evidence>
<evidence type="ECO:0000256" key="1">
    <source>
        <dbReference type="ARBA" id="ARBA00001974"/>
    </source>
</evidence>
<dbReference type="InterPro" id="IPR036188">
    <property type="entry name" value="FAD/NAD-bd_sf"/>
</dbReference>
<dbReference type="PANTHER" id="PTHR11552">
    <property type="entry name" value="GLUCOSE-METHANOL-CHOLINE GMC OXIDOREDUCTASE"/>
    <property type="match status" value="1"/>
</dbReference>
<comment type="cofactor">
    <cofactor evidence="1 7">
        <name>FAD</name>
        <dbReference type="ChEBI" id="CHEBI:57692"/>
    </cofactor>
</comment>
<reference evidence="12 13" key="1">
    <citation type="journal article" date="2015" name="Fungal Genet. Biol.">
        <title>Evolution of novel wood decay mechanisms in Agaricales revealed by the genome sequences of Fistulina hepatica and Cylindrobasidium torrendii.</title>
        <authorList>
            <person name="Floudas D."/>
            <person name="Held B.W."/>
            <person name="Riley R."/>
            <person name="Nagy L.G."/>
            <person name="Koehler G."/>
            <person name="Ransdell A.S."/>
            <person name="Younus H."/>
            <person name="Chow J."/>
            <person name="Chiniquy J."/>
            <person name="Lipzen A."/>
            <person name="Tritt A."/>
            <person name="Sun H."/>
            <person name="Haridas S."/>
            <person name="LaButti K."/>
            <person name="Ohm R.A."/>
            <person name="Kues U."/>
            <person name="Blanchette R.A."/>
            <person name="Grigoriev I.V."/>
            <person name="Minto R.E."/>
            <person name="Hibbett D.S."/>
        </authorList>
    </citation>
    <scope>NUCLEOTIDE SEQUENCE [LARGE SCALE GENOMIC DNA]</scope>
    <source>
        <strain evidence="12 13">FP15055 ss-10</strain>
    </source>
</reference>
<dbReference type="EMBL" id="KN880804">
    <property type="protein sequence ID" value="KIY62258.1"/>
    <property type="molecule type" value="Genomic_DNA"/>
</dbReference>
<dbReference type="Pfam" id="PF00732">
    <property type="entry name" value="GMC_oxred_N"/>
    <property type="match status" value="1"/>
</dbReference>
<dbReference type="PANTHER" id="PTHR11552:SF218">
    <property type="entry name" value="GLUCOSE-METHANOL-CHOLINE OXIDOREDUCTASE N-TERMINAL DOMAIN-CONTAINING PROTEIN"/>
    <property type="match status" value="1"/>
</dbReference>
<dbReference type="SUPFAM" id="SSF54373">
    <property type="entry name" value="FAD-linked reductases, C-terminal domain"/>
    <property type="match status" value="1"/>
</dbReference>
<dbReference type="OrthoDB" id="269227at2759"/>
<evidence type="ECO:0000256" key="6">
    <source>
        <dbReference type="PIRSR" id="PIRSR000137-1"/>
    </source>
</evidence>
<evidence type="ECO:0000256" key="9">
    <source>
        <dbReference type="SAM" id="MobiDB-lite"/>
    </source>
</evidence>
<evidence type="ECO:0000313" key="13">
    <source>
        <dbReference type="Proteomes" id="UP000054007"/>
    </source>
</evidence>
<gene>
    <name evidence="12" type="ORF">CYLTODRAFT_427040</name>
</gene>
<dbReference type="SUPFAM" id="SSF51905">
    <property type="entry name" value="FAD/NAD(P)-binding domain"/>
    <property type="match status" value="1"/>
</dbReference>
<evidence type="ECO:0000256" key="7">
    <source>
        <dbReference type="PIRSR" id="PIRSR000137-2"/>
    </source>
</evidence>
<keyword evidence="10" id="KW-0732">Signal</keyword>
<comment type="similarity">
    <text evidence="2 8">Belongs to the GMC oxidoreductase family.</text>
</comment>
<dbReference type="GO" id="GO:0016614">
    <property type="term" value="F:oxidoreductase activity, acting on CH-OH group of donors"/>
    <property type="evidence" value="ECO:0007669"/>
    <property type="project" value="InterPro"/>
</dbReference>
<evidence type="ECO:0000256" key="2">
    <source>
        <dbReference type="ARBA" id="ARBA00010790"/>
    </source>
</evidence>
<dbReference type="InterPro" id="IPR000172">
    <property type="entry name" value="GMC_OxRdtase_N"/>
</dbReference>
<keyword evidence="3 8" id="KW-0285">Flavoprotein</keyword>